<evidence type="ECO:0000259" key="7">
    <source>
        <dbReference type="PROSITE" id="PS50968"/>
    </source>
</evidence>
<dbReference type="InterPro" id="IPR011053">
    <property type="entry name" value="Single_hybrid_motif"/>
</dbReference>
<feature type="domain" description="Peripheral subunit-binding (PSBD)" evidence="8">
    <location>
        <begin position="124"/>
        <end position="161"/>
    </location>
</feature>
<keyword evidence="5 6" id="KW-0012">Acyltransferase</keyword>
<protein>
    <recommendedName>
        <fullName evidence="6">Dihydrolipoamide acetyltransferase component of pyruvate dehydrogenase complex</fullName>
        <ecNumber evidence="6">2.3.1.-</ecNumber>
    </recommendedName>
</protein>
<organism evidence="9 10">
    <name type="scientific">Kroppenstedtia guangzhouensis</name>
    <dbReference type="NCBI Taxonomy" id="1274356"/>
    <lineage>
        <taxon>Bacteria</taxon>
        <taxon>Bacillati</taxon>
        <taxon>Bacillota</taxon>
        <taxon>Bacilli</taxon>
        <taxon>Bacillales</taxon>
        <taxon>Thermoactinomycetaceae</taxon>
        <taxon>Kroppenstedtia</taxon>
    </lineage>
</organism>
<evidence type="ECO:0000259" key="8">
    <source>
        <dbReference type="PROSITE" id="PS51826"/>
    </source>
</evidence>
<dbReference type="InterPro" id="IPR050743">
    <property type="entry name" value="2-oxoacid_DH_E2_comp"/>
</dbReference>
<dbReference type="Gene3D" id="2.40.50.100">
    <property type="match status" value="1"/>
</dbReference>
<dbReference type="PROSITE" id="PS50968">
    <property type="entry name" value="BIOTINYL_LIPOYL"/>
    <property type="match status" value="1"/>
</dbReference>
<feature type="domain" description="Lipoyl-binding" evidence="7">
    <location>
        <begin position="2"/>
        <end position="77"/>
    </location>
</feature>
<dbReference type="SUPFAM" id="SSF51230">
    <property type="entry name" value="Single hybrid motif"/>
    <property type="match status" value="1"/>
</dbReference>
<dbReference type="Proteomes" id="UP000617979">
    <property type="component" value="Unassembled WGS sequence"/>
</dbReference>
<dbReference type="InterPro" id="IPR023213">
    <property type="entry name" value="CAT-like_dom_sf"/>
</dbReference>
<keyword evidence="9" id="KW-0670">Pyruvate</keyword>
<dbReference type="Gene3D" id="3.30.559.10">
    <property type="entry name" value="Chloramphenicol acetyltransferase-like domain"/>
    <property type="match status" value="1"/>
</dbReference>
<dbReference type="Pfam" id="PF02817">
    <property type="entry name" value="E3_binding"/>
    <property type="match status" value="1"/>
</dbReference>
<evidence type="ECO:0000256" key="5">
    <source>
        <dbReference type="ARBA" id="ARBA00023315"/>
    </source>
</evidence>
<proteinExistence type="inferred from homology"/>
<dbReference type="PANTHER" id="PTHR43178">
    <property type="entry name" value="DIHYDROLIPOAMIDE ACETYLTRANSFERASE COMPONENT OF PYRUVATE DEHYDROGENASE COMPLEX"/>
    <property type="match status" value="1"/>
</dbReference>
<dbReference type="EC" id="2.3.1.-" evidence="6"/>
<dbReference type="PROSITE" id="PS51826">
    <property type="entry name" value="PSBD"/>
    <property type="match status" value="1"/>
</dbReference>
<comment type="caution">
    <text evidence="9">The sequence shown here is derived from an EMBL/GenBank/DDBJ whole genome shotgun (WGS) entry which is preliminary data.</text>
</comment>
<dbReference type="EMBL" id="BMEX01000004">
    <property type="protein sequence ID" value="GGA42231.1"/>
    <property type="molecule type" value="Genomic_DNA"/>
</dbReference>
<evidence type="ECO:0000256" key="4">
    <source>
        <dbReference type="ARBA" id="ARBA00022823"/>
    </source>
</evidence>
<name>A0ABQ1GEI1_9BACL</name>
<sequence>MGVEFRLPDVGEGMTEAEVVRWLVKEGEKVAADQPVVEVQTDKAVVELPTPAPGKVGRIPWKEGDTVAVGEVLLVIETDHEPTHGETAAASDVTPAREEREEFPSLLDPPPVEEETLPHRQRVLAAPSTRRLARDLGVEIQQVSGTGPGGRVTKEDVRKVAASLAESQGVIRFADRVARAVTEGFPVDAVGMGVASERMTVKESENGTMNEEPLSPTRRVIADRLLFSVTRKPHATHFDELEAEGLVAWRYRFKGETRSGASRVGYLPILLKAIAASLKRHPLLNAHFDEEKMMIRRFSSIHLGVATDTPQGLLVPVIRDVDRKSILQIADELRELTEAARQGRLMPDQMKGSTFTVSNAGALGGHFATPIINPPEVAILALHPVEQRPVVRDGELAPGWRINVSLSFDHRVLDGADAIRFTQTLGSYTADPGRLVLELT</sequence>
<comment type="cofactor">
    <cofactor evidence="1 6">
        <name>(R)-lipoate</name>
        <dbReference type="ChEBI" id="CHEBI:83088"/>
    </cofactor>
</comment>
<accession>A0ABQ1GEI1</accession>
<dbReference type="PANTHER" id="PTHR43178:SF5">
    <property type="entry name" value="LIPOAMIDE ACYLTRANSFERASE COMPONENT OF BRANCHED-CHAIN ALPHA-KETO ACID DEHYDROGENASE COMPLEX, MITOCHONDRIAL"/>
    <property type="match status" value="1"/>
</dbReference>
<dbReference type="PROSITE" id="PS00189">
    <property type="entry name" value="LIPOYL"/>
    <property type="match status" value="1"/>
</dbReference>
<dbReference type="InterPro" id="IPR001078">
    <property type="entry name" value="2-oxoacid_DH_actylTfrase"/>
</dbReference>
<dbReference type="InterPro" id="IPR004167">
    <property type="entry name" value="PSBD"/>
</dbReference>
<gene>
    <name evidence="9" type="primary">pdhC</name>
    <name evidence="9" type="ORF">GCM10007416_14000</name>
</gene>
<dbReference type="RefSeq" id="WP_188431304.1">
    <property type="nucleotide sequence ID" value="NZ_BMEX01000004.1"/>
</dbReference>
<dbReference type="CDD" id="cd06849">
    <property type="entry name" value="lipoyl_domain"/>
    <property type="match status" value="1"/>
</dbReference>
<reference evidence="10" key="1">
    <citation type="journal article" date="2019" name="Int. J. Syst. Evol. Microbiol.">
        <title>The Global Catalogue of Microorganisms (GCM) 10K type strain sequencing project: providing services to taxonomists for standard genome sequencing and annotation.</title>
        <authorList>
            <consortium name="The Broad Institute Genomics Platform"/>
            <consortium name="The Broad Institute Genome Sequencing Center for Infectious Disease"/>
            <person name="Wu L."/>
            <person name="Ma J."/>
        </authorList>
    </citation>
    <scope>NUCLEOTIDE SEQUENCE [LARGE SCALE GENOMIC DNA]</scope>
    <source>
        <strain evidence="10">CGMCC 1.12404</strain>
    </source>
</reference>
<dbReference type="SUPFAM" id="SSF52777">
    <property type="entry name" value="CoA-dependent acyltransferases"/>
    <property type="match status" value="1"/>
</dbReference>
<evidence type="ECO:0000256" key="6">
    <source>
        <dbReference type="RuleBase" id="RU003423"/>
    </source>
</evidence>
<dbReference type="InterPro" id="IPR036625">
    <property type="entry name" value="E3-bd_dom_sf"/>
</dbReference>
<evidence type="ECO:0000256" key="3">
    <source>
        <dbReference type="ARBA" id="ARBA00022679"/>
    </source>
</evidence>
<dbReference type="InterPro" id="IPR003016">
    <property type="entry name" value="2-oxoA_DH_lipoyl-BS"/>
</dbReference>
<dbReference type="Gene3D" id="4.10.320.10">
    <property type="entry name" value="E3-binding domain"/>
    <property type="match status" value="1"/>
</dbReference>
<evidence type="ECO:0000256" key="2">
    <source>
        <dbReference type="ARBA" id="ARBA00007317"/>
    </source>
</evidence>
<keyword evidence="3 6" id="KW-0808">Transferase</keyword>
<evidence type="ECO:0000313" key="10">
    <source>
        <dbReference type="Proteomes" id="UP000617979"/>
    </source>
</evidence>
<dbReference type="InterPro" id="IPR000089">
    <property type="entry name" value="Biotin_lipoyl"/>
</dbReference>
<evidence type="ECO:0000256" key="1">
    <source>
        <dbReference type="ARBA" id="ARBA00001938"/>
    </source>
</evidence>
<dbReference type="Pfam" id="PF00364">
    <property type="entry name" value="Biotin_lipoyl"/>
    <property type="match status" value="1"/>
</dbReference>
<keyword evidence="4 6" id="KW-0450">Lipoyl</keyword>
<comment type="similarity">
    <text evidence="2 6">Belongs to the 2-oxoacid dehydrogenase family.</text>
</comment>
<dbReference type="SUPFAM" id="SSF47005">
    <property type="entry name" value="Peripheral subunit-binding domain of 2-oxo acid dehydrogenase complex"/>
    <property type="match status" value="1"/>
</dbReference>
<dbReference type="Pfam" id="PF00198">
    <property type="entry name" value="2-oxoacid_dh"/>
    <property type="match status" value="1"/>
</dbReference>
<evidence type="ECO:0000313" key="9">
    <source>
        <dbReference type="EMBL" id="GGA42231.1"/>
    </source>
</evidence>
<keyword evidence="10" id="KW-1185">Reference proteome</keyword>